<dbReference type="EMBL" id="PFAH01000006">
    <property type="protein sequence ID" value="PIR98022.1"/>
    <property type="molecule type" value="Genomic_DNA"/>
</dbReference>
<evidence type="ECO:0000313" key="9">
    <source>
        <dbReference type="Proteomes" id="UP000231466"/>
    </source>
</evidence>
<comment type="caution">
    <text evidence="8">The sequence shown here is derived from an EMBL/GenBank/DDBJ whole genome shotgun (WGS) entry which is preliminary data.</text>
</comment>
<dbReference type="GO" id="GO:0006298">
    <property type="term" value="P:mismatch repair"/>
    <property type="evidence" value="ECO:0007669"/>
    <property type="project" value="TreeGrafter"/>
</dbReference>
<dbReference type="AlphaFoldDB" id="A0A2H0VFX6"/>
<dbReference type="NCBIfam" id="TIGR00571">
    <property type="entry name" value="dam"/>
    <property type="match status" value="1"/>
</dbReference>
<accession>A0A2H0VFX6</accession>
<reference evidence="9" key="1">
    <citation type="submission" date="2017-09" db="EMBL/GenBank/DDBJ databases">
        <title>Depth-based differentiation of microbial function through sediment-hosted aquifers and enrichment of novel symbionts in the deep terrestrial subsurface.</title>
        <authorList>
            <person name="Probst A.J."/>
            <person name="Ladd B."/>
            <person name="Jarett J.K."/>
            <person name="Geller-Mcgrath D.E."/>
            <person name="Sieber C.M.K."/>
            <person name="Emerson J.B."/>
            <person name="Anantharaman K."/>
            <person name="Thomas B.C."/>
            <person name="Malmstrom R."/>
            <person name="Stieglmeier M."/>
            <person name="Klingl A."/>
            <person name="Woyke T."/>
            <person name="Ryan C.M."/>
            <person name="Banfield J.F."/>
        </authorList>
    </citation>
    <scope>NUCLEOTIDE SEQUENCE [LARGE SCALE GENOMIC DNA]</scope>
</reference>
<comment type="similarity">
    <text evidence="1">Belongs to the N(4)/N(6)-methyltransferase family.</text>
</comment>
<dbReference type="PANTHER" id="PTHR30481">
    <property type="entry name" value="DNA ADENINE METHYLASE"/>
    <property type="match status" value="1"/>
</dbReference>
<dbReference type="PRINTS" id="PR00505">
    <property type="entry name" value="D12N6MTFRASE"/>
</dbReference>
<dbReference type="EC" id="2.1.1.72" evidence="2"/>
<dbReference type="GO" id="GO:0032259">
    <property type="term" value="P:methylation"/>
    <property type="evidence" value="ECO:0007669"/>
    <property type="project" value="UniProtKB-KW"/>
</dbReference>
<evidence type="ECO:0000256" key="4">
    <source>
        <dbReference type="ARBA" id="ARBA00022679"/>
    </source>
</evidence>
<proteinExistence type="inferred from homology"/>
<feature type="binding site" evidence="7">
    <location>
        <position position="208"/>
    </location>
    <ligand>
        <name>S-adenosyl-L-methionine</name>
        <dbReference type="ChEBI" id="CHEBI:59789"/>
    </ligand>
</feature>
<feature type="binding site" evidence="7">
    <location>
        <position position="39"/>
    </location>
    <ligand>
        <name>S-adenosyl-L-methionine</name>
        <dbReference type="ChEBI" id="CHEBI:59789"/>
    </ligand>
</feature>
<dbReference type="GO" id="GO:0043565">
    <property type="term" value="F:sequence-specific DNA binding"/>
    <property type="evidence" value="ECO:0007669"/>
    <property type="project" value="TreeGrafter"/>
</dbReference>
<organism evidence="8 9">
    <name type="scientific">Candidatus Colwellbacteria bacterium CG10_big_fil_rev_8_21_14_0_10_42_22</name>
    <dbReference type="NCBI Taxonomy" id="1974540"/>
    <lineage>
        <taxon>Bacteria</taxon>
        <taxon>Candidatus Colwelliibacteriota</taxon>
    </lineage>
</organism>
<evidence type="ECO:0000256" key="3">
    <source>
        <dbReference type="ARBA" id="ARBA00022603"/>
    </source>
</evidence>
<evidence type="ECO:0000256" key="5">
    <source>
        <dbReference type="ARBA" id="ARBA00022691"/>
    </source>
</evidence>
<feature type="binding site" evidence="7">
    <location>
        <position position="43"/>
    </location>
    <ligand>
        <name>S-adenosyl-L-methionine</name>
        <dbReference type="ChEBI" id="CHEBI:59789"/>
    </ligand>
</feature>
<dbReference type="Gene3D" id="3.40.50.150">
    <property type="entry name" value="Vaccinia Virus protein VP39"/>
    <property type="match status" value="1"/>
</dbReference>
<comment type="catalytic activity">
    <reaction evidence="6">
        <text>a 2'-deoxyadenosine in DNA + S-adenosyl-L-methionine = an N(6)-methyl-2'-deoxyadenosine in DNA + S-adenosyl-L-homocysteine + H(+)</text>
        <dbReference type="Rhea" id="RHEA:15197"/>
        <dbReference type="Rhea" id="RHEA-COMP:12418"/>
        <dbReference type="Rhea" id="RHEA-COMP:12419"/>
        <dbReference type="ChEBI" id="CHEBI:15378"/>
        <dbReference type="ChEBI" id="CHEBI:57856"/>
        <dbReference type="ChEBI" id="CHEBI:59789"/>
        <dbReference type="ChEBI" id="CHEBI:90615"/>
        <dbReference type="ChEBI" id="CHEBI:90616"/>
        <dbReference type="EC" id="2.1.1.72"/>
    </reaction>
</comment>
<keyword evidence="5" id="KW-0949">S-adenosyl-L-methionine</keyword>
<evidence type="ECO:0000256" key="2">
    <source>
        <dbReference type="ARBA" id="ARBA00011900"/>
    </source>
</evidence>
<dbReference type="GO" id="GO:1904047">
    <property type="term" value="F:S-adenosyl-L-methionine binding"/>
    <property type="evidence" value="ECO:0007669"/>
    <property type="project" value="TreeGrafter"/>
</dbReference>
<dbReference type="SUPFAM" id="SSF53335">
    <property type="entry name" value="S-adenosyl-L-methionine-dependent methyltransferases"/>
    <property type="match status" value="1"/>
</dbReference>
<evidence type="ECO:0000256" key="7">
    <source>
        <dbReference type="PIRSR" id="PIRSR000398-1"/>
    </source>
</evidence>
<dbReference type="Pfam" id="PF02086">
    <property type="entry name" value="MethyltransfD12"/>
    <property type="match status" value="1"/>
</dbReference>
<dbReference type="Proteomes" id="UP000231466">
    <property type="component" value="Unassembled WGS sequence"/>
</dbReference>
<dbReference type="InterPro" id="IPR012263">
    <property type="entry name" value="M_m6A_EcoRV"/>
</dbReference>
<dbReference type="Gene3D" id="1.10.1020.10">
    <property type="entry name" value="Adenine-specific Methyltransferase, Domain 2"/>
    <property type="match status" value="1"/>
</dbReference>
<dbReference type="InterPro" id="IPR023095">
    <property type="entry name" value="Ade_MeTrfase_dom_2"/>
</dbReference>
<dbReference type="PANTHER" id="PTHR30481:SF3">
    <property type="entry name" value="DNA ADENINE METHYLASE"/>
    <property type="match status" value="1"/>
</dbReference>
<keyword evidence="4" id="KW-0808">Transferase</keyword>
<dbReference type="GO" id="GO:0009307">
    <property type="term" value="P:DNA restriction-modification system"/>
    <property type="evidence" value="ECO:0007669"/>
    <property type="project" value="InterPro"/>
</dbReference>
<keyword evidence="3 8" id="KW-0489">Methyltransferase</keyword>
<evidence type="ECO:0000256" key="6">
    <source>
        <dbReference type="ARBA" id="ARBA00047942"/>
    </source>
</evidence>
<dbReference type="InterPro" id="IPR029063">
    <property type="entry name" value="SAM-dependent_MTases_sf"/>
</dbReference>
<evidence type="ECO:0000256" key="1">
    <source>
        <dbReference type="ARBA" id="ARBA00006594"/>
    </source>
</evidence>
<feature type="binding site" evidence="7">
    <location>
        <position position="84"/>
    </location>
    <ligand>
        <name>S-adenosyl-L-methionine</name>
        <dbReference type="ChEBI" id="CHEBI:59789"/>
    </ligand>
</feature>
<sequence>MPKERKYHEPLGVGFDTALTAIANAEKPTTLYAKPFLKWVGGKRSVLPELVKRMPPDYKKYNEPFLGGGALYFEVQPKRAYLSDINFHLIITFNAVRDDVDRLIRNLKIHEGKHSKEYYAKARKRLFTEKDPTKIAGLFIYLNKTCFNGLYRVNKSGQFNVPMGDYKNPLIVDEDNLYNCSQLLQGAEVAQHDFLQMKPTKGDFFYLDPPYHESYSQYDSNGFGDEGHKRLALFAREIDKKGGYFMVSNSDTPFVRELYKGYTIEVIRASRTVSCKAHQRGKENELIIRNYANKQGE</sequence>
<gene>
    <name evidence="8" type="ORF">COT89_01550</name>
</gene>
<dbReference type="GO" id="GO:0009007">
    <property type="term" value="F:site-specific DNA-methyltransferase (adenine-specific) activity"/>
    <property type="evidence" value="ECO:0007669"/>
    <property type="project" value="UniProtKB-EC"/>
</dbReference>
<dbReference type="InterPro" id="IPR012327">
    <property type="entry name" value="MeTrfase_D12"/>
</dbReference>
<protein>
    <recommendedName>
        <fullName evidence="2">site-specific DNA-methyltransferase (adenine-specific)</fullName>
        <ecNumber evidence="2">2.1.1.72</ecNumber>
    </recommendedName>
</protein>
<dbReference type="PIRSF" id="PIRSF000398">
    <property type="entry name" value="M_m6A_EcoRV"/>
    <property type="match status" value="1"/>
</dbReference>
<name>A0A2H0VFX6_9BACT</name>
<evidence type="ECO:0000313" key="8">
    <source>
        <dbReference type="EMBL" id="PIR98022.1"/>
    </source>
</evidence>